<evidence type="ECO:0000256" key="10">
    <source>
        <dbReference type="ARBA" id="ARBA00065402"/>
    </source>
</evidence>
<evidence type="ECO:0000256" key="8">
    <source>
        <dbReference type="ARBA" id="ARBA00023180"/>
    </source>
</evidence>
<evidence type="ECO:0000313" key="14">
    <source>
        <dbReference type="Proteomes" id="UP001190640"/>
    </source>
</evidence>
<sequence length="330" mass="36406">MREKRLTVFSPFRGREIGGDETSALLPKVNPPHLFCPSNVQGLSPNPTGEEEMGWPRKQARHWHPLQTAYHSLDSFSSCVKYLSFFWNLVFFVAGLLILAIGIWGLFHKESLASERITYLGSDPMLFFVLAGLVASTMSLLGCLGALFENTCFLKLLCGGIITFMIMEVLGAIIFFSLRHQIKASLQDSLTAAVLRYQDDADLQFIMNEIQAGLQCCGVESYQDWKTNLYFNCSSPGVQACGVPSSCCLDPLENGTILNSQCGFGTLGLEEFAAQSIIYLGGCVPQLSRWLDDHTGAISSYFVFLIVIEIGSLLLATKLQADFAFAKTRC</sequence>
<evidence type="ECO:0000256" key="13">
    <source>
        <dbReference type="SAM" id="Phobius"/>
    </source>
</evidence>
<evidence type="ECO:0000256" key="9">
    <source>
        <dbReference type="ARBA" id="ARBA00056995"/>
    </source>
</evidence>
<dbReference type="Gene3D" id="1.10.1450.10">
    <property type="entry name" value="Tetraspanin"/>
    <property type="match status" value="1"/>
</dbReference>
<evidence type="ECO:0000256" key="12">
    <source>
        <dbReference type="ARBA" id="ARBA00083961"/>
    </source>
</evidence>
<reference evidence="15" key="1">
    <citation type="submission" date="2025-08" db="UniProtKB">
        <authorList>
            <consortium name="RefSeq"/>
        </authorList>
    </citation>
    <scope>IDENTIFICATION</scope>
    <source>
        <tissue evidence="15">Blood</tissue>
    </source>
</reference>
<evidence type="ECO:0000256" key="2">
    <source>
        <dbReference type="ARBA" id="ARBA00006840"/>
    </source>
</evidence>
<dbReference type="SUPFAM" id="SSF48652">
    <property type="entry name" value="Tetraspanin"/>
    <property type="match status" value="1"/>
</dbReference>
<dbReference type="KEGG" id="emc:129327545"/>
<proteinExistence type="inferred from homology"/>
<keyword evidence="7" id="KW-1015">Disulfide bond</keyword>
<gene>
    <name evidence="15" type="primary">TSPAN10</name>
</gene>
<keyword evidence="4 13" id="KW-0812">Transmembrane</keyword>
<evidence type="ECO:0000313" key="15">
    <source>
        <dbReference type="RefSeq" id="XP_054832273.1"/>
    </source>
</evidence>
<dbReference type="CDD" id="cd03167">
    <property type="entry name" value="oculospanin_like_LEL"/>
    <property type="match status" value="1"/>
</dbReference>
<organism evidence="14 15">
    <name type="scientific">Eublepharis macularius</name>
    <name type="common">Leopard gecko</name>
    <name type="synonym">Cyrtodactylus macularius</name>
    <dbReference type="NCBI Taxonomy" id="481883"/>
    <lineage>
        <taxon>Eukaryota</taxon>
        <taxon>Metazoa</taxon>
        <taxon>Chordata</taxon>
        <taxon>Craniata</taxon>
        <taxon>Vertebrata</taxon>
        <taxon>Euteleostomi</taxon>
        <taxon>Lepidosauria</taxon>
        <taxon>Squamata</taxon>
        <taxon>Bifurcata</taxon>
        <taxon>Gekkota</taxon>
        <taxon>Eublepharidae</taxon>
        <taxon>Eublepharinae</taxon>
        <taxon>Eublepharis</taxon>
    </lineage>
</organism>
<comment type="function">
    <text evidence="9">Part of TspanC8 subgroup, composed of 6 members that interact with the transmembrane metalloprotease ADAM10. This interaction is required for ADAM10 exit from the endoplasmic reticulum and for enzymatic maturation and trafficking to the cell surface as well as substrate specificity. Different TspanC8/ADAM10 complexes have distinct substrates.</text>
</comment>
<dbReference type="PRINTS" id="PR00259">
    <property type="entry name" value="TMFOUR"/>
</dbReference>
<dbReference type="Proteomes" id="UP001190640">
    <property type="component" value="Chromosome 4"/>
</dbReference>
<accession>A0AA97J606</accession>
<dbReference type="GO" id="GO:0019899">
    <property type="term" value="F:enzyme binding"/>
    <property type="evidence" value="ECO:0007669"/>
    <property type="project" value="UniProtKB-ARBA"/>
</dbReference>
<dbReference type="CTD" id="83882"/>
<evidence type="ECO:0000256" key="11">
    <source>
        <dbReference type="ARBA" id="ARBA00073330"/>
    </source>
</evidence>
<dbReference type="InterPro" id="IPR008952">
    <property type="entry name" value="Tetraspanin_EC2_sf"/>
</dbReference>
<keyword evidence="14" id="KW-1185">Reference proteome</keyword>
<keyword evidence="5 13" id="KW-1133">Transmembrane helix</keyword>
<name>A0AA97J606_EUBMA</name>
<evidence type="ECO:0000256" key="1">
    <source>
        <dbReference type="ARBA" id="ARBA00004651"/>
    </source>
</evidence>
<feature type="transmembrane region" description="Helical" evidence="13">
    <location>
        <begin position="298"/>
        <end position="317"/>
    </location>
</feature>
<dbReference type="InterPro" id="IPR018499">
    <property type="entry name" value="Tetraspanin/Peripherin"/>
</dbReference>
<dbReference type="GO" id="GO:0005886">
    <property type="term" value="C:plasma membrane"/>
    <property type="evidence" value="ECO:0007669"/>
    <property type="project" value="UniProtKB-SubCell"/>
</dbReference>
<evidence type="ECO:0000256" key="7">
    <source>
        <dbReference type="ARBA" id="ARBA00023157"/>
    </source>
</evidence>
<dbReference type="PANTHER" id="PTHR19282">
    <property type="entry name" value="TETRASPANIN"/>
    <property type="match status" value="1"/>
</dbReference>
<protein>
    <recommendedName>
        <fullName evidence="11">Tetraspanin-10</fullName>
    </recommendedName>
    <alternativeName>
        <fullName evidence="12">Oculospanin</fullName>
    </alternativeName>
</protein>
<feature type="transmembrane region" description="Helical" evidence="13">
    <location>
        <begin position="85"/>
        <end position="107"/>
    </location>
</feature>
<evidence type="ECO:0000256" key="4">
    <source>
        <dbReference type="ARBA" id="ARBA00022692"/>
    </source>
</evidence>
<comment type="similarity">
    <text evidence="2">Belongs to the tetraspanin (TM4SF) family.</text>
</comment>
<keyword evidence="8" id="KW-0325">Glycoprotein</keyword>
<feature type="transmembrane region" description="Helical" evidence="13">
    <location>
        <begin position="154"/>
        <end position="178"/>
    </location>
</feature>
<evidence type="ECO:0000256" key="3">
    <source>
        <dbReference type="ARBA" id="ARBA00022475"/>
    </source>
</evidence>
<feature type="transmembrane region" description="Helical" evidence="13">
    <location>
        <begin position="127"/>
        <end position="147"/>
    </location>
</feature>
<dbReference type="GeneID" id="129327545"/>
<comment type="subunit">
    <text evidence="10">Interacts with ADAM10.</text>
</comment>
<dbReference type="PANTHER" id="PTHR19282:SF550">
    <property type="entry name" value="TETRASPANIN-10"/>
    <property type="match status" value="1"/>
</dbReference>
<evidence type="ECO:0000256" key="6">
    <source>
        <dbReference type="ARBA" id="ARBA00023136"/>
    </source>
</evidence>
<evidence type="ECO:0000256" key="5">
    <source>
        <dbReference type="ARBA" id="ARBA00022989"/>
    </source>
</evidence>
<dbReference type="Pfam" id="PF00335">
    <property type="entry name" value="Tetraspanin"/>
    <property type="match status" value="1"/>
</dbReference>
<comment type="subcellular location">
    <subcellularLocation>
        <location evidence="1">Cell membrane</location>
        <topology evidence="1">Multi-pass membrane protein</topology>
    </subcellularLocation>
</comment>
<keyword evidence="6 13" id="KW-0472">Membrane</keyword>
<dbReference type="AlphaFoldDB" id="A0AA97J606"/>
<keyword evidence="3" id="KW-1003">Cell membrane</keyword>
<dbReference type="RefSeq" id="XP_054832273.1">
    <property type="nucleotide sequence ID" value="XM_054976298.1"/>
</dbReference>
<dbReference type="FunFam" id="1.10.1450.10:FF:000033">
    <property type="entry name" value="Tetraspanin"/>
    <property type="match status" value="1"/>
</dbReference>